<sequence length="359" mass="43178">MNQKEYIKEKPIWYTRDEDNIMKQSKKLIIMNILKILKEHSDVEHPLTQKEIQNILEFEYDMKVDRKAIKRNLMNLIDFGYDINYTEKTRQKKNGDHEIVYTDWYLEREFEDSELRYIIDGLLFSKHIPTSQCKQLIDKISRLSSNEDKIKIKHMNNLPENTIQNKELFYTIEVLDEAIEKQRQVQFTYNVYGIDKKMHPKREEKYIVNPYQMAATNGRYYLICNYDKYDNISHYRIDRITDIEILPTSCKPKEEVKDIKYGLDLPKHMAEHIYMFAGKSVRVVFEAKAYLVTEILDWFGKETEFERIDEDTLRVSVYVNLNAMKYWALQYVRHVKVLSPKELVETIKEEIEIGAKNYE</sequence>
<dbReference type="PROSITE" id="PS52050">
    <property type="entry name" value="WYL"/>
    <property type="match status" value="1"/>
</dbReference>
<feature type="domain" description="WYL" evidence="1">
    <location>
        <begin position="172"/>
        <end position="245"/>
    </location>
</feature>
<dbReference type="EMBL" id="AWVI01000021">
    <property type="protein sequence ID" value="ERK46541.1"/>
    <property type="molecule type" value="Genomic_DNA"/>
</dbReference>
<evidence type="ECO:0000313" key="3">
    <source>
        <dbReference type="EMBL" id="ERK46541.1"/>
    </source>
</evidence>
<gene>
    <name evidence="3" type="ORF">HMPREF0367_00476</name>
</gene>
<dbReference type="Pfam" id="PF25583">
    <property type="entry name" value="WCX"/>
    <property type="match status" value="1"/>
</dbReference>
<organism evidence="3 4">
    <name type="scientific">Faecalitalea cylindroides ATCC 27803</name>
    <dbReference type="NCBI Taxonomy" id="649755"/>
    <lineage>
        <taxon>Bacteria</taxon>
        <taxon>Bacillati</taxon>
        <taxon>Bacillota</taxon>
        <taxon>Erysipelotrichia</taxon>
        <taxon>Erysipelotrichales</taxon>
        <taxon>Erysipelotrichaceae</taxon>
        <taxon>Faecalitalea</taxon>
    </lineage>
</organism>
<comment type="caution">
    <text evidence="3">The sequence shown here is derived from an EMBL/GenBank/DDBJ whole genome shotgun (WGS) entry which is preliminary data.</text>
</comment>
<dbReference type="InterPro" id="IPR026881">
    <property type="entry name" value="WYL_dom"/>
</dbReference>
<reference evidence="3 4" key="1">
    <citation type="submission" date="2013-06" db="EMBL/GenBank/DDBJ databases">
        <authorList>
            <person name="Weinstock G."/>
            <person name="Sodergren E."/>
            <person name="Lobos E.A."/>
            <person name="Fulton L."/>
            <person name="Fulton R."/>
            <person name="Courtney L."/>
            <person name="Fronick C."/>
            <person name="O'Laughlin M."/>
            <person name="Godfrey J."/>
            <person name="Wilson R.M."/>
            <person name="Miner T."/>
            <person name="Farmer C."/>
            <person name="Delehaunty K."/>
            <person name="Cordes M."/>
            <person name="Minx P."/>
            <person name="Tomlinson C."/>
            <person name="Chen J."/>
            <person name="Wollam A."/>
            <person name="Pepin K.H."/>
            <person name="Bhonagiri V."/>
            <person name="Zhang X."/>
            <person name="Warren W."/>
            <person name="Mitreva M."/>
            <person name="Mardis E.R."/>
            <person name="Wilson R.K."/>
        </authorList>
    </citation>
    <scope>NUCLEOTIDE SEQUENCE [LARGE SCALE GENOMIC DNA]</scope>
    <source>
        <strain evidence="3 4">ATCC 27803</strain>
    </source>
</reference>
<feature type="domain" description="WCX" evidence="2">
    <location>
        <begin position="281"/>
        <end position="352"/>
    </location>
</feature>
<evidence type="ECO:0000259" key="1">
    <source>
        <dbReference type="Pfam" id="PF13280"/>
    </source>
</evidence>
<dbReference type="HOGENOM" id="CLU_053686_1_0_9"/>
<dbReference type="InterPro" id="IPR057727">
    <property type="entry name" value="WCX_dom"/>
</dbReference>
<dbReference type="PANTHER" id="PTHR34580">
    <property type="match status" value="1"/>
</dbReference>
<evidence type="ECO:0000313" key="4">
    <source>
        <dbReference type="Proteomes" id="UP000016658"/>
    </source>
</evidence>
<dbReference type="Proteomes" id="UP000016658">
    <property type="component" value="Unassembled WGS sequence"/>
</dbReference>
<evidence type="ECO:0000259" key="2">
    <source>
        <dbReference type="Pfam" id="PF25583"/>
    </source>
</evidence>
<dbReference type="InterPro" id="IPR051534">
    <property type="entry name" value="CBASS_pafABC_assoc_protein"/>
</dbReference>
<protein>
    <submittedName>
        <fullName evidence="3">Uncharacterized protein</fullName>
    </submittedName>
</protein>
<dbReference type="AlphaFoldDB" id="U2PR03"/>
<accession>U2PR03</accession>
<name>U2PR03_9FIRM</name>
<dbReference type="PATRIC" id="fig|649755.3.peg.435"/>
<proteinExistence type="predicted"/>
<dbReference type="Pfam" id="PF13280">
    <property type="entry name" value="WYL"/>
    <property type="match status" value="1"/>
</dbReference>
<dbReference type="PANTHER" id="PTHR34580:SF1">
    <property type="entry name" value="PROTEIN PAFC"/>
    <property type="match status" value="1"/>
</dbReference>